<feature type="compositionally biased region" description="Pro residues" evidence="1">
    <location>
        <begin position="1015"/>
        <end position="1029"/>
    </location>
</feature>
<dbReference type="InParanoid" id="A0A6P3F1K5"/>
<feature type="compositionally biased region" description="Acidic residues" evidence="1">
    <location>
        <begin position="450"/>
        <end position="461"/>
    </location>
</feature>
<dbReference type="RefSeq" id="XP_004627590.2">
    <property type="nucleotide sequence ID" value="XM_004627533.2"/>
</dbReference>
<feature type="region of interest" description="Disordered" evidence="1">
    <location>
        <begin position="597"/>
        <end position="633"/>
    </location>
</feature>
<feature type="region of interest" description="Disordered" evidence="1">
    <location>
        <begin position="859"/>
        <end position="1100"/>
    </location>
</feature>
<feature type="region of interest" description="Disordered" evidence="1">
    <location>
        <begin position="818"/>
        <end position="844"/>
    </location>
</feature>
<feature type="compositionally biased region" description="Basic and acidic residues" evidence="1">
    <location>
        <begin position="506"/>
        <end position="519"/>
    </location>
</feature>
<feature type="compositionally biased region" description="Low complexity" evidence="1">
    <location>
        <begin position="1194"/>
        <end position="1208"/>
    </location>
</feature>
<feature type="compositionally biased region" description="Low complexity" evidence="1">
    <location>
        <begin position="1065"/>
        <end position="1080"/>
    </location>
</feature>
<keyword evidence="2" id="KW-1185">Reference proteome</keyword>
<feature type="compositionally biased region" description="Polar residues" evidence="1">
    <location>
        <begin position="915"/>
        <end position="927"/>
    </location>
</feature>
<sequence length="1257" mass="136100">MGCTPSHSDSVNTAAKSSIQFLKTPKVTLPGHQKSRTRASVPLLVKSPACYDTVGSLPQGQRLMEELSSSRRTQTVAEGLRQLMGDMQGLMPETQTSHMAEDTAFTTVGSHGIQEVAFPRKESVQSVTQETSKPGQTAVPAPGSAGKVDFPEPLVRAHQHAYTYLHSSLSKYEAIVHLTQQTTQTRELLQPMLRFLLLCFEEVSQLLGEISRDGEALLQEVKDNLVWPLRKGDPQEQPDLLQQLLQYTVSKLQVLHGTVATLTGSLLEGSSGYLYSTASHLKNKLSVKRGMEERLLRTLVQLENFTGEGRGDPRPQDLPLCSEDSGISADNESVPSMDKLTSEPTELKRKASPQMVASLSGQAWQQGPFWRGLDRVQDCPLSRPPMTKVQPATQGEVRRPCAPSTGPERTSSKSLVVGNSMPCDSLQIAAPTKAHLPKSSRLMATPSLSDSEDSSPEEEDKEVSSMSLCTEQERAPHSRPQSSPSDRESLFQPRSRKLRSPQAREMTLKMKEAISERIKFVPIPSGHQDWAEEEDRRSTVPPRPSTVSSSRRAPERQRRSQSEGCLKSPEEDPTLQELQRVQRDLSQRLEVFYAMDAKRQGQNKEQILQARPAAPRLPSTYRVSPSTPSSKLKASLTKDFSILPSQDKNIWQRRSAHPEGEQPWQGNTEKLPGAVPSSEKDSEASGAKDWLIRGYPTRTSVKKLIETFSSAESMRTPGDAKNSGSSPCRRRWGVPIMPPRFPIYRGLAPLYPKPQISPAVGSNYLKADMGWRPLVPGFPAFSTAEASKSENTHCAAEGDPEQLPPPPLEILMDKSFTSLEPPEACNPAGSSPAGTPAPALERFGPTRVTWASSKLRASMEPMDLLPSKGTASSTKLHSTGLASTKSGSNPRKLALEPSLPPAASRDSEQKGKARSQAQAAKATSPSKHPQKTVAWHHTSLSSGKTRTSEPSLARVTRRTHSTQASRLSRERSPPMVSKASPTKAHWVPQADRRLHGPPSSQGLAQPNLPSVISSPSPPASPGAPSPPVNPKVLSPAPAKKGPLPRQHKSPSPPPGSSPAKHKEASSPSSVSSTSLPVSTSQEQDETRDSDNSQGSSAKVSATFCPATSSLFEAKSPFSTACPLTPQSLPPEPGAPLGAQAVCWRSSSRSWMRADSQQRMALCSLNPLPFVKRTAPHHQLGIQLQLPGSNPTGASWESQPSQSSSSKDSPTQDVAPWSSPCAPELQGSGSRQASPPDLCVLGHGLQPEARISHAQDKS</sequence>
<feature type="region of interest" description="Disordered" evidence="1">
    <location>
        <begin position="790"/>
        <end position="809"/>
    </location>
</feature>
<dbReference type="OrthoDB" id="8954214at2759"/>
<feature type="compositionally biased region" description="Low complexity" evidence="1">
    <location>
        <begin position="827"/>
        <end position="839"/>
    </location>
</feature>
<reference evidence="3" key="1">
    <citation type="submission" date="2025-08" db="UniProtKB">
        <authorList>
            <consortium name="RefSeq"/>
        </authorList>
    </citation>
    <scope>IDENTIFICATION</scope>
</reference>
<feature type="region of interest" description="Disordered" evidence="1">
    <location>
        <begin position="306"/>
        <end position="354"/>
    </location>
</feature>
<dbReference type="PANTHER" id="PTHR22017:SF0">
    <property type="entry name" value="PHOTORECEPTOR CILIUM ACTIN REGULATOR"/>
    <property type="match status" value="1"/>
</dbReference>
<dbReference type="Pfam" id="PF15449">
    <property type="entry name" value="Retinal"/>
    <property type="match status" value="1"/>
</dbReference>
<dbReference type="GO" id="GO:0001917">
    <property type="term" value="C:photoreceptor inner segment"/>
    <property type="evidence" value="ECO:0007669"/>
    <property type="project" value="TreeGrafter"/>
</dbReference>
<dbReference type="PANTHER" id="PTHR22017">
    <property type="entry name" value="PHOTORECEPTOR CILIUM ACTIN REGULATOR"/>
    <property type="match status" value="1"/>
</dbReference>
<dbReference type="GeneID" id="101563344"/>
<dbReference type="CTD" id="388939"/>
<evidence type="ECO:0000256" key="1">
    <source>
        <dbReference type="SAM" id="MobiDB-lite"/>
    </source>
</evidence>
<feature type="compositionally biased region" description="Basic and acidic residues" evidence="1">
    <location>
        <begin position="552"/>
        <end position="561"/>
    </location>
</feature>
<accession>A0A6P3F1K5</accession>
<proteinExistence type="predicted"/>
<evidence type="ECO:0000313" key="2">
    <source>
        <dbReference type="Proteomes" id="UP000515203"/>
    </source>
</evidence>
<name>A0A6P3F1K5_OCTDE</name>
<dbReference type="GO" id="GO:0035845">
    <property type="term" value="P:photoreceptor cell outer segment organization"/>
    <property type="evidence" value="ECO:0007669"/>
    <property type="project" value="TreeGrafter"/>
</dbReference>
<gene>
    <name evidence="3" type="primary">CUNH2orf71</name>
</gene>
<organism evidence="2 3">
    <name type="scientific">Octodon degus</name>
    <name type="common">Degu</name>
    <name type="synonym">Sciurus degus</name>
    <dbReference type="NCBI Taxonomy" id="10160"/>
    <lineage>
        <taxon>Eukaryota</taxon>
        <taxon>Metazoa</taxon>
        <taxon>Chordata</taxon>
        <taxon>Craniata</taxon>
        <taxon>Vertebrata</taxon>
        <taxon>Euteleostomi</taxon>
        <taxon>Mammalia</taxon>
        <taxon>Eutheria</taxon>
        <taxon>Euarchontoglires</taxon>
        <taxon>Glires</taxon>
        <taxon>Rodentia</taxon>
        <taxon>Hystricomorpha</taxon>
        <taxon>Octodontidae</taxon>
        <taxon>Octodon</taxon>
    </lineage>
</organism>
<dbReference type="Proteomes" id="UP000515203">
    <property type="component" value="Unplaced"/>
</dbReference>
<feature type="compositionally biased region" description="Polar residues" evidence="1">
    <location>
        <begin position="938"/>
        <end position="950"/>
    </location>
</feature>
<dbReference type="GO" id="GO:1903546">
    <property type="term" value="P:protein localization to photoreceptor outer segment"/>
    <property type="evidence" value="ECO:0007669"/>
    <property type="project" value="TreeGrafter"/>
</dbReference>
<dbReference type="GO" id="GO:0001750">
    <property type="term" value="C:photoreceptor outer segment"/>
    <property type="evidence" value="ECO:0007669"/>
    <property type="project" value="TreeGrafter"/>
</dbReference>
<dbReference type="AlphaFoldDB" id="A0A6P3F1K5"/>
<feature type="region of interest" description="Disordered" evidence="1">
    <location>
        <begin position="652"/>
        <end position="689"/>
    </location>
</feature>
<protein>
    <submittedName>
        <fullName evidence="3">Uncharacterized protein C2orf71 homolog</fullName>
    </submittedName>
</protein>
<dbReference type="InterPro" id="IPR029352">
    <property type="entry name" value="PCARE"/>
</dbReference>
<feature type="compositionally biased region" description="Polar residues" evidence="1">
    <location>
        <begin position="1091"/>
        <end position="1100"/>
    </location>
</feature>
<evidence type="ECO:0000313" key="3">
    <source>
        <dbReference type="RefSeq" id="XP_004627590.2"/>
    </source>
</evidence>
<feature type="compositionally biased region" description="Polar residues" evidence="1">
    <location>
        <begin position="869"/>
        <end position="889"/>
    </location>
</feature>
<feature type="region of interest" description="Disordered" evidence="1">
    <location>
        <begin position="431"/>
        <end position="576"/>
    </location>
</feature>
<feature type="compositionally biased region" description="Polar residues" evidence="1">
    <location>
        <begin position="621"/>
        <end position="632"/>
    </location>
</feature>
<dbReference type="FunCoup" id="A0A6P3F1K5">
    <property type="interactions" value="33"/>
</dbReference>
<feature type="region of interest" description="Disordered" evidence="1">
    <location>
        <begin position="375"/>
        <end position="418"/>
    </location>
</feature>
<feature type="region of interest" description="Disordered" evidence="1">
    <location>
        <begin position="1182"/>
        <end position="1257"/>
    </location>
</feature>